<dbReference type="STRING" id="1188229.GlitD10_1650"/>
<dbReference type="Gene3D" id="2.30.30.100">
    <property type="match status" value="1"/>
</dbReference>
<name>A0A1J0ADF1_9CYAN</name>
<dbReference type="InterPro" id="IPR004143">
    <property type="entry name" value="BPL_LPL_catalytic"/>
</dbReference>
<dbReference type="SUPFAM" id="SSF55681">
    <property type="entry name" value="Class II aaRS and biotin synthetases"/>
    <property type="match status" value="1"/>
</dbReference>
<dbReference type="Proteomes" id="UP000180235">
    <property type="component" value="Chromosome"/>
</dbReference>
<dbReference type="PROSITE" id="PS51733">
    <property type="entry name" value="BPL_LPL_CATALYTIC"/>
    <property type="match status" value="1"/>
</dbReference>
<dbReference type="Pfam" id="PF03099">
    <property type="entry name" value="BPL_LplA_LipB"/>
    <property type="match status" value="1"/>
</dbReference>
<evidence type="ECO:0000256" key="2">
    <source>
        <dbReference type="ARBA" id="ARBA00023267"/>
    </source>
</evidence>
<dbReference type="PANTHER" id="PTHR12835:SF5">
    <property type="entry name" value="BIOTIN--PROTEIN LIGASE"/>
    <property type="match status" value="1"/>
</dbReference>
<dbReference type="GO" id="GO:0004077">
    <property type="term" value="F:biotin--[biotin carboxyl-carrier protein] ligase activity"/>
    <property type="evidence" value="ECO:0007669"/>
    <property type="project" value="UniProtKB-EC"/>
</dbReference>
<evidence type="ECO:0000313" key="6">
    <source>
        <dbReference type="Proteomes" id="UP000180235"/>
    </source>
</evidence>
<gene>
    <name evidence="5" type="primary">birA</name>
    <name evidence="5" type="ORF">GlitD10_1650</name>
</gene>
<evidence type="ECO:0000259" key="4">
    <source>
        <dbReference type="PROSITE" id="PS51733"/>
    </source>
</evidence>
<dbReference type="AlphaFoldDB" id="A0A1J0ADF1"/>
<accession>A0A1J0ADF1</accession>
<evidence type="ECO:0000256" key="3">
    <source>
        <dbReference type="ARBA" id="ARBA00024227"/>
    </source>
</evidence>
<evidence type="ECO:0000256" key="1">
    <source>
        <dbReference type="ARBA" id="ARBA00022598"/>
    </source>
</evidence>
<protein>
    <recommendedName>
        <fullName evidence="3">biotin--[biotin carboxyl-carrier protein] ligase</fullName>
        <ecNumber evidence="3">6.3.4.15</ecNumber>
    </recommendedName>
</protein>
<reference evidence="5 6" key="1">
    <citation type="submission" date="2016-10" db="EMBL/GenBank/DDBJ databases">
        <title>Description of Gloeomargarita lithophora gen. nov., sp. nov., a thylakoid-bearing basal-branching cyanobacterium with intracellular carbonates, and proposal for Gloeomargaritales ord. nov.</title>
        <authorList>
            <person name="Moreira D."/>
            <person name="Tavera R."/>
            <person name="Benzerara K."/>
            <person name="Skouri-Panet F."/>
            <person name="Couradeau E."/>
            <person name="Gerard E."/>
            <person name="Loussert C."/>
            <person name="Novelo E."/>
            <person name="Zivanovic Y."/>
            <person name="Lopez-Garcia P."/>
        </authorList>
    </citation>
    <scope>NUCLEOTIDE SEQUENCE [LARGE SCALE GENOMIC DNA]</scope>
    <source>
        <strain evidence="5 6">D10</strain>
    </source>
</reference>
<keyword evidence="2" id="KW-0092">Biotin</keyword>
<evidence type="ECO:0000313" key="5">
    <source>
        <dbReference type="EMBL" id="APB33974.1"/>
    </source>
</evidence>
<sequence>MSFPPWLTWLDECASTNTWALQHIDKFKQGDVVFTPRQTSGRGQQGRLWYAPAGVLTASFILQPIAPAELPLLSLAAGLAVIHALEDLISLPASALGIKWPNDVLLWGRKLAGVLGEARLPLAVVGVGLNRQVDWEMVLAAGTINLTPEQVTSLSEITATPPDVLPLLVKLRDYLLQAHGVIRHGGLAGLLPQLRQRDVLYGCPLIVSTGQGNLTGAGAGIDELGRLLVQSNNGSLQALAAGRVLRWEALRRGQE</sequence>
<dbReference type="InterPro" id="IPR003142">
    <property type="entry name" value="BPL_C"/>
</dbReference>
<keyword evidence="6" id="KW-1185">Reference proteome</keyword>
<dbReference type="CDD" id="cd16442">
    <property type="entry name" value="BPL"/>
    <property type="match status" value="1"/>
</dbReference>
<dbReference type="Pfam" id="PF02237">
    <property type="entry name" value="BPL_C"/>
    <property type="match status" value="1"/>
</dbReference>
<keyword evidence="1 5" id="KW-0436">Ligase</keyword>
<dbReference type="EMBL" id="CP017675">
    <property type="protein sequence ID" value="APB33974.1"/>
    <property type="molecule type" value="Genomic_DNA"/>
</dbReference>
<dbReference type="GO" id="GO:0005737">
    <property type="term" value="C:cytoplasm"/>
    <property type="evidence" value="ECO:0007669"/>
    <property type="project" value="TreeGrafter"/>
</dbReference>
<dbReference type="PANTHER" id="PTHR12835">
    <property type="entry name" value="BIOTIN PROTEIN LIGASE"/>
    <property type="match status" value="1"/>
</dbReference>
<proteinExistence type="predicted"/>
<feature type="domain" description="BPL/LPL catalytic" evidence="4">
    <location>
        <begin position="1"/>
        <end position="180"/>
    </location>
</feature>
<organism evidence="5 6">
    <name type="scientific">Gloeomargarita lithophora Alchichica-D10</name>
    <dbReference type="NCBI Taxonomy" id="1188229"/>
    <lineage>
        <taxon>Bacteria</taxon>
        <taxon>Bacillati</taxon>
        <taxon>Cyanobacteriota</taxon>
        <taxon>Cyanophyceae</taxon>
        <taxon>Gloeomargaritales</taxon>
        <taxon>Gloeomargaritaceae</taxon>
        <taxon>Gloeomargarita</taxon>
    </lineage>
</organism>
<dbReference type="InterPro" id="IPR045864">
    <property type="entry name" value="aa-tRNA-synth_II/BPL/LPL"/>
</dbReference>
<dbReference type="OrthoDB" id="9807064at2"/>
<dbReference type="Gene3D" id="3.30.930.10">
    <property type="entry name" value="Bira Bifunctional Protein, Domain 2"/>
    <property type="match status" value="1"/>
</dbReference>
<dbReference type="KEGG" id="glt:GlitD10_1650"/>
<dbReference type="NCBIfam" id="TIGR00121">
    <property type="entry name" value="birA_ligase"/>
    <property type="match status" value="1"/>
</dbReference>
<dbReference type="EC" id="6.3.4.15" evidence="3"/>
<dbReference type="InterPro" id="IPR004408">
    <property type="entry name" value="Biotin_CoA_COase_ligase"/>
</dbReference>
<dbReference type="RefSeq" id="WP_071454486.1">
    <property type="nucleotide sequence ID" value="NZ_CP017675.1"/>
</dbReference>